<dbReference type="EC" id="3.1.3.-" evidence="4"/>
<dbReference type="NCBIfam" id="TIGR01549">
    <property type="entry name" value="HAD-SF-IA-v1"/>
    <property type="match status" value="1"/>
</dbReference>
<evidence type="ECO:0000256" key="3">
    <source>
        <dbReference type="ARBA" id="ARBA00022842"/>
    </source>
</evidence>
<sequence>MTPRSLIVLLDCGDTLIDEGTQVHDDTGVVLSADVIPGADRMVRNLVAAGFRLALVADGRYVSFENLLTQHGLFDLFETLTCSDAIRHEKPSPRMFKAAMGALDLEPADAARCVMVGNNLARDIAGANRMGITSIHIAWTDRYPKQPTTPDEVPDHTIATPAELLSLLRRLDGELGEPAA</sequence>
<dbReference type="RefSeq" id="WP_343922468.1">
    <property type="nucleotide sequence ID" value="NZ_BAAAIR010000016.1"/>
</dbReference>
<keyword evidence="5" id="KW-1185">Reference proteome</keyword>
<dbReference type="Gene3D" id="3.40.50.1000">
    <property type="entry name" value="HAD superfamily/HAD-like"/>
    <property type="match status" value="1"/>
</dbReference>
<dbReference type="InterPro" id="IPR006439">
    <property type="entry name" value="HAD-SF_hydro_IA"/>
</dbReference>
<organism evidence="4 5">
    <name type="scientific">Brachybacterium tyrofermentans</name>
    <dbReference type="NCBI Taxonomy" id="47848"/>
    <lineage>
        <taxon>Bacteria</taxon>
        <taxon>Bacillati</taxon>
        <taxon>Actinomycetota</taxon>
        <taxon>Actinomycetes</taxon>
        <taxon>Micrococcales</taxon>
        <taxon>Dermabacteraceae</taxon>
        <taxon>Brachybacterium</taxon>
    </lineage>
</organism>
<evidence type="ECO:0000256" key="1">
    <source>
        <dbReference type="ARBA" id="ARBA00001946"/>
    </source>
</evidence>
<dbReference type="EMBL" id="JBHSLN010000025">
    <property type="protein sequence ID" value="MFC5298274.1"/>
    <property type="molecule type" value="Genomic_DNA"/>
</dbReference>
<comment type="cofactor">
    <cofactor evidence="1">
        <name>Mg(2+)</name>
        <dbReference type="ChEBI" id="CHEBI:18420"/>
    </cofactor>
</comment>
<dbReference type="GeneID" id="303296186"/>
<dbReference type="SUPFAM" id="SSF56784">
    <property type="entry name" value="HAD-like"/>
    <property type="match status" value="1"/>
</dbReference>
<protein>
    <submittedName>
        <fullName evidence="4">HAD family hydrolase</fullName>
        <ecNumber evidence="4">3.1.3.-</ecNumber>
    </submittedName>
</protein>
<dbReference type="InterPro" id="IPR051400">
    <property type="entry name" value="HAD-like_hydrolase"/>
</dbReference>
<evidence type="ECO:0000313" key="5">
    <source>
        <dbReference type="Proteomes" id="UP001595937"/>
    </source>
</evidence>
<keyword evidence="3" id="KW-0460">Magnesium</keyword>
<keyword evidence="2 4" id="KW-0378">Hydrolase</keyword>
<reference evidence="5" key="1">
    <citation type="journal article" date="2019" name="Int. J. Syst. Evol. Microbiol.">
        <title>The Global Catalogue of Microorganisms (GCM) 10K type strain sequencing project: providing services to taxonomists for standard genome sequencing and annotation.</title>
        <authorList>
            <consortium name="The Broad Institute Genomics Platform"/>
            <consortium name="The Broad Institute Genome Sequencing Center for Infectious Disease"/>
            <person name="Wu L."/>
            <person name="Ma J."/>
        </authorList>
    </citation>
    <scope>NUCLEOTIDE SEQUENCE [LARGE SCALE GENOMIC DNA]</scope>
    <source>
        <strain evidence="5">CGMCC 1.16455</strain>
    </source>
</reference>
<comment type="caution">
    <text evidence="4">The sequence shown here is derived from an EMBL/GenBank/DDBJ whole genome shotgun (WGS) entry which is preliminary data.</text>
</comment>
<dbReference type="Pfam" id="PF00702">
    <property type="entry name" value="Hydrolase"/>
    <property type="match status" value="1"/>
</dbReference>
<dbReference type="Proteomes" id="UP001595937">
    <property type="component" value="Unassembled WGS sequence"/>
</dbReference>
<gene>
    <name evidence="4" type="ORF">ACFPK8_12185</name>
</gene>
<dbReference type="InterPro" id="IPR036412">
    <property type="entry name" value="HAD-like_sf"/>
</dbReference>
<dbReference type="PANTHER" id="PTHR46470">
    <property type="entry name" value="N-ACYLNEURAMINATE-9-PHOSPHATASE"/>
    <property type="match status" value="1"/>
</dbReference>
<evidence type="ECO:0000256" key="2">
    <source>
        <dbReference type="ARBA" id="ARBA00022801"/>
    </source>
</evidence>
<dbReference type="InterPro" id="IPR023214">
    <property type="entry name" value="HAD_sf"/>
</dbReference>
<accession>A0ABW0FJH4</accession>
<name>A0ABW0FJH4_9MICO</name>
<dbReference type="GO" id="GO:0016787">
    <property type="term" value="F:hydrolase activity"/>
    <property type="evidence" value="ECO:0007669"/>
    <property type="project" value="UniProtKB-KW"/>
</dbReference>
<proteinExistence type="predicted"/>
<evidence type="ECO:0000313" key="4">
    <source>
        <dbReference type="EMBL" id="MFC5298274.1"/>
    </source>
</evidence>